<organism evidence="11 12">
    <name type="scientific">Candidatus Shapirobacteria bacterium GW2011_GWE2_38_30</name>
    <dbReference type="NCBI Taxonomy" id="1618490"/>
    <lineage>
        <taxon>Bacteria</taxon>
        <taxon>Candidatus Shapironibacteriota</taxon>
    </lineage>
</organism>
<comment type="similarity">
    <text evidence="1">Belongs to the class-II aminoacyl-tRNA synthetase family.</text>
</comment>
<evidence type="ECO:0000256" key="4">
    <source>
        <dbReference type="ARBA" id="ARBA00022598"/>
    </source>
</evidence>
<evidence type="ECO:0000256" key="2">
    <source>
        <dbReference type="ARBA" id="ARBA00013168"/>
    </source>
</evidence>
<keyword evidence="3" id="KW-0820">tRNA-binding</keyword>
<evidence type="ECO:0000256" key="3">
    <source>
        <dbReference type="ARBA" id="ARBA00022555"/>
    </source>
</evidence>
<comment type="caution">
    <text evidence="11">The sequence shown here is derived from an EMBL/GenBank/DDBJ whole genome shotgun (WGS) entry which is preliminary data.</text>
</comment>
<dbReference type="InterPro" id="IPR018165">
    <property type="entry name" value="Ala-tRNA-synth_IIc_core"/>
</dbReference>
<dbReference type="PATRIC" id="fig|1618490.4.peg.801"/>
<proteinExistence type="inferred from homology"/>
<dbReference type="Gene3D" id="3.30.980.10">
    <property type="entry name" value="Threonyl-trna Synthetase, Chain A, domain 2"/>
    <property type="match status" value="1"/>
</dbReference>
<evidence type="ECO:0000256" key="6">
    <source>
        <dbReference type="ARBA" id="ARBA00022840"/>
    </source>
</evidence>
<dbReference type="EC" id="6.1.1.7" evidence="2"/>
<keyword evidence="7" id="KW-0694">RNA-binding</keyword>
<dbReference type="Proteomes" id="UP000034406">
    <property type="component" value="Unassembled WGS sequence"/>
</dbReference>
<dbReference type="InterPro" id="IPR050058">
    <property type="entry name" value="Ala-tRNA_ligase"/>
</dbReference>
<reference evidence="11 12" key="1">
    <citation type="journal article" date="2015" name="Nature">
        <title>rRNA introns, odd ribosomes, and small enigmatic genomes across a large radiation of phyla.</title>
        <authorList>
            <person name="Brown C.T."/>
            <person name="Hug L.A."/>
            <person name="Thomas B.C."/>
            <person name="Sharon I."/>
            <person name="Castelle C.J."/>
            <person name="Singh A."/>
            <person name="Wilkins M.J."/>
            <person name="Williams K.H."/>
            <person name="Banfield J.F."/>
        </authorList>
    </citation>
    <scope>NUCLEOTIDE SEQUENCE [LARGE SCALE GENOMIC DNA]</scope>
</reference>
<dbReference type="GO" id="GO:0006419">
    <property type="term" value="P:alanyl-tRNA aminoacylation"/>
    <property type="evidence" value="ECO:0007669"/>
    <property type="project" value="InterPro"/>
</dbReference>
<dbReference type="Gene3D" id="3.30.54.20">
    <property type="match status" value="1"/>
</dbReference>
<dbReference type="GO" id="GO:0002161">
    <property type="term" value="F:aminoacyl-tRNA deacylase activity"/>
    <property type="evidence" value="ECO:0007669"/>
    <property type="project" value="TreeGrafter"/>
</dbReference>
<evidence type="ECO:0000256" key="1">
    <source>
        <dbReference type="ARBA" id="ARBA00008226"/>
    </source>
</evidence>
<feature type="domain" description="Alanyl-transfer RNA synthetases family profile" evidence="10">
    <location>
        <begin position="17"/>
        <end position="157"/>
    </location>
</feature>
<dbReference type="STRING" id="1618490.US90_C0022G0011"/>
<evidence type="ECO:0000256" key="5">
    <source>
        <dbReference type="ARBA" id="ARBA00022741"/>
    </source>
</evidence>
<sequence length="157" mass="17625">MSAGKFRSGLADHSEIITKYHTATHLLHASLRKILGDHVQQSGSNITSERLRFDFTHPDKLTDNQISQIQNLINQQIQKSLEIKRQEMKFTDAQKQGALAFFGTKYPEIVSVYSVGDFSKEVCTGPHVTNTNTLGQFQITKEESAGSGKRRIYAVLE</sequence>
<dbReference type="AlphaFoldDB" id="A0A0G0JLJ6"/>
<keyword evidence="6" id="KW-0067">ATP-binding</keyword>
<dbReference type="PROSITE" id="PS50860">
    <property type="entry name" value="AA_TRNA_LIGASE_II_ALA"/>
    <property type="match status" value="1"/>
</dbReference>
<dbReference type="EMBL" id="LBUT01000022">
    <property type="protein sequence ID" value="KKQ68548.1"/>
    <property type="molecule type" value="Genomic_DNA"/>
</dbReference>
<evidence type="ECO:0000259" key="10">
    <source>
        <dbReference type="PROSITE" id="PS50860"/>
    </source>
</evidence>
<dbReference type="SUPFAM" id="SSF55186">
    <property type="entry name" value="ThrRS/AlaRS common domain"/>
    <property type="match status" value="1"/>
</dbReference>
<dbReference type="GO" id="GO:0005524">
    <property type="term" value="F:ATP binding"/>
    <property type="evidence" value="ECO:0007669"/>
    <property type="project" value="UniProtKB-KW"/>
</dbReference>
<name>A0A0G0JLJ6_9BACT</name>
<evidence type="ECO:0000256" key="7">
    <source>
        <dbReference type="ARBA" id="ARBA00022884"/>
    </source>
</evidence>
<keyword evidence="9" id="KW-0030">Aminoacyl-tRNA synthetase</keyword>
<keyword evidence="8" id="KW-0648">Protein biosynthesis</keyword>
<gene>
    <name evidence="11" type="ORF">US90_C0022G0011</name>
</gene>
<evidence type="ECO:0000256" key="8">
    <source>
        <dbReference type="ARBA" id="ARBA00022917"/>
    </source>
</evidence>
<evidence type="ECO:0000313" key="11">
    <source>
        <dbReference type="EMBL" id="KKQ68548.1"/>
    </source>
</evidence>
<dbReference type="Pfam" id="PF07973">
    <property type="entry name" value="tRNA_SAD"/>
    <property type="match status" value="1"/>
</dbReference>
<evidence type="ECO:0000256" key="9">
    <source>
        <dbReference type="ARBA" id="ARBA00023146"/>
    </source>
</evidence>
<dbReference type="FunFam" id="3.30.980.10:FF:000004">
    <property type="entry name" value="Alanine--tRNA ligase, cytoplasmic"/>
    <property type="match status" value="1"/>
</dbReference>
<evidence type="ECO:0000313" key="12">
    <source>
        <dbReference type="Proteomes" id="UP000034406"/>
    </source>
</evidence>
<dbReference type="SMART" id="SM00863">
    <property type="entry name" value="tRNA_SAD"/>
    <property type="match status" value="1"/>
</dbReference>
<dbReference type="GO" id="GO:0005829">
    <property type="term" value="C:cytosol"/>
    <property type="evidence" value="ECO:0007669"/>
    <property type="project" value="TreeGrafter"/>
</dbReference>
<protein>
    <recommendedName>
        <fullName evidence="2">alanine--tRNA ligase</fullName>
        <ecNumber evidence="2">6.1.1.7</ecNumber>
    </recommendedName>
</protein>
<keyword evidence="5" id="KW-0547">Nucleotide-binding</keyword>
<dbReference type="GO" id="GO:0000049">
    <property type="term" value="F:tRNA binding"/>
    <property type="evidence" value="ECO:0007669"/>
    <property type="project" value="UniProtKB-KW"/>
</dbReference>
<dbReference type="PANTHER" id="PTHR11777">
    <property type="entry name" value="ALANYL-TRNA SYNTHETASE"/>
    <property type="match status" value="1"/>
</dbReference>
<dbReference type="PANTHER" id="PTHR11777:SF9">
    <property type="entry name" value="ALANINE--TRNA LIGASE, CYTOPLASMIC"/>
    <property type="match status" value="1"/>
</dbReference>
<accession>A0A0G0JLJ6</accession>
<dbReference type="InterPro" id="IPR018163">
    <property type="entry name" value="Thr/Ala-tRNA-synth_IIc_edit"/>
</dbReference>
<dbReference type="InterPro" id="IPR012947">
    <property type="entry name" value="tRNA_SAD"/>
</dbReference>
<dbReference type="GO" id="GO:0004813">
    <property type="term" value="F:alanine-tRNA ligase activity"/>
    <property type="evidence" value="ECO:0007669"/>
    <property type="project" value="UniProtKB-EC"/>
</dbReference>
<keyword evidence="4 11" id="KW-0436">Ligase</keyword>